<evidence type="ECO:0000259" key="2">
    <source>
        <dbReference type="PROSITE" id="PS50035"/>
    </source>
</evidence>
<dbReference type="EMBL" id="AE017352">
    <property type="protein sequence ID" value="AAW46566.2"/>
    <property type="molecule type" value="Genomic_DNA"/>
</dbReference>
<sequence length="1001" mass="112299">MSSTATTCQPHQNNTEIMLETPDLAVRPQKVQATSPPTGSITEPLSPQPPPAYLQPQSTPKVDSTPKDSGTSASSALTPPKLLSTHLVKHPNHTVAKAIRTNFPQPNPLLRLIKRFRVKHSVIEGLTEQEMRKCEERGEELRRKAGWKFEGEKGEGAVVSQLFWKMYISLLPTLDRDPLSGLVPPDLLGSTTTMPLSIISLIPDIMQHYRDVIVRAKKEVFLATNYWQPSNSVNTISQALHDLSARVLKEGRPKVIVKIMYDRGSWEQLWNAHAPVHHSEWTPLDLPAKEDTKGLDMEVINFHKVLLGTFHAKFLIVDRKVALINSNNIQDRPNLELMSHFEGPVVDAFYEIALHSWYNRLNPPLPCMTKPYEPPRGPDGKVHYLFQDQNPYFDDIEILKAAKAARILLRRQTKDNEAEAAHHEGAGERLREAVRKVVDQQRQSLADWKPGEEFEAKAQTAMKELREFKDRWGLGMGMMGTGSRANSRGPSRRPSKEKHRDEEKTHTLPAPSEANSSPTITAELPPKSKTYPLPNDRTDGVWNSYILGDEIPRENESDVISRHSPEGGCVAEERALSKKHVCFAPLEMKGVDGMGKIFPDAGTTESPNITTTHLPLETTQDASSNCSPIEDITPQTGFHVQNSTIPEEDATYTADSIATKPASKMDGPRTSETRTREPPASETNEPLPLSAQMPEESGETYEKTKKHLEMDISQEKNAWKPKKEEIQPEGTGSRRMFQLSKKFNAGALSDAWATVEDSDELDNFRPHVVHAPHDPFPIAMCCRKPHGLPGHHDIRNPQNAAWLAGFRYAKRKVFVQTPTLNARPIVRAIKQACRRGVEVVLLLDLGFNDKGESIPFQGGTNEEVVDRLYKKLSSEKKEQYLKVYWYTGKDQVRPLNAVKKQRNCHIKFAAYDDEVLIIGNGNQDSQSWFHSQEVNVMIDSKQIVAEMMDTLLSNQNTIKYGLVSSDGIWRDKDGHTLEHYGATAKGAFRGLSGFIAFAKSI</sequence>
<feature type="compositionally biased region" description="Polar residues" evidence="1">
    <location>
        <begin position="31"/>
        <end position="45"/>
    </location>
</feature>
<dbReference type="GO" id="GO:0030572">
    <property type="term" value="F:phosphatidyltransferase activity"/>
    <property type="evidence" value="ECO:0007669"/>
    <property type="project" value="UniProtKB-ARBA"/>
</dbReference>
<dbReference type="PaxDb" id="214684-Q5K8J4"/>
<dbReference type="CDD" id="cd00138">
    <property type="entry name" value="PLDc_SF"/>
    <property type="match status" value="1"/>
</dbReference>
<dbReference type="KEGG" id="cne:CNL05460"/>
<evidence type="ECO:0000256" key="1">
    <source>
        <dbReference type="SAM" id="MobiDB-lite"/>
    </source>
</evidence>
<dbReference type="eggNOG" id="ENOG502QUKR">
    <property type="taxonomic scope" value="Eukaryota"/>
</dbReference>
<feature type="region of interest" description="Disordered" evidence="1">
    <location>
        <begin position="653"/>
        <end position="696"/>
    </location>
</feature>
<dbReference type="Gene3D" id="3.30.870.10">
    <property type="entry name" value="Endonuclease Chain A"/>
    <property type="match status" value="2"/>
</dbReference>
<keyword evidence="4" id="KW-1185">Reference proteome</keyword>
<dbReference type="InterPro" id="IPR025202">
    <property type="entry name" value="PLD-like_dom"/>
</dbReference>
<protein>
    <recommendedName>
        <fullName evidence="2">PLD phosphodiesterase domain-containing protein</fullName>
    </recommendedName>
</protein>
<dbReference type="Proteomes" id="UP000002149">
    <property type="component" value="Chromosome 12"/>
</dbReference>
<evidence type="ECO:0000313" key="3">
    <source>
        <dbReference type="EMBL" id="AAW46566.2"/>
    </source>
</evidence>
<dbReference type="OrthoDB" id="9997422at2759"/>
<dbReference type="InterPro" id="IPR001736">
    <property type="entry name" value="PLipase_D/transphosphatidylase"/>
</dbReference>
<dbReference type="Pfam" id="PF13091">
    <property type="entry name" value="PLDc_2"/>
    <property type="match status" value="1"/>
</dbReference>
<evidence type="ECO:0000313" key="4">
    <source>
        <dbReference type="Proteomes" id="UP000002149"/>
    </source>
</evidence>
<accession>Q5K8J4</accession>
<feature type="region of interest" description="Disordered" evidence="1">
    <location>
        <begin position="472"/>
        <end position="536"/>
    </location>
</feature>
<feature type="compositionally biased region" description="Polar residues" evidence="1">
    <location>
        <begin position="1"/>
        <end position="16"/>
    </location>
</feature>
<feature type="compositionally biased region" description="Basic and acidic residues" evidence="1">
    <location>
        <begin position="666"/>
        <end position="679"/>
    </location>
</feature>
<dbReference type="GO" id="GO:0032049">
    <property type="term" value="P:cardiolipin biosynthetic process"/>
    <property type="evidence" value="ECO:0007669"/>
    <property type="project" value="UniProtKB-ARBA"/>
</dbReference>
<dbReference type="STRING" id="214684.Q5K8J4"/>
<dbReference type="AlphaFoldDB" id="Q5K8J4"/>
<dbReference type="SUPFAM" id="SSF56024">
    <property type="entry name" value="Phospholipase D/nuclease"/>
    <property type="match status" value="2"/>
</dbReference>
<dbReference type="PANTHER" id="PTHR21248:SF22">
    <property type="entry name" value="PHOSPHOLIPASE D"/>
    <property type="match status" value="1"/>
</dbReference>
<feature type="compositionally biased region" description="Polar residues" evidence="1">
    <location>
        <begin position="55"/>
        <end position="77"/>
    </location>
</feature>
<gene>
    <name evidence="3" type="ordered locus">CNL05460</name>
</gene>
<organism evidence="3 4">
    <name type="scientific">Cryptococcus deneoformans (strain JEC21 / ATCC MYA-565)</name>
    <name type="common">Cryptococcus neoformans var. neoformans serotype D</name>
    <dbReference type="NCBI Taxonomy" id="214684"/>
    <lineage>
        <taxon>Eukaryota</taxon>
        <taxon>Fungi</taxon>
        <taxon>Dikarya</taxon>
        <taxon>Basidiomycota</taxon>
        <taxon>Agaricomycotina</taxon>
        <taxon>Tremellomycetes</taxon>
        <taxon>Tremellales</taxon>
        <taxon>Cryptococcaceae</taxon>
        <taxon>Cryptococcus</taxon>
        <taxon>Cryptococcus neoformans species complex</taxon>
    </lineage>
</organism>
<dbReference type="PANTHER" id="PTHR21248">
    <property type="entry name" value="CARDIOLIPIN SYNTHASE"/>
    <property type="match status" value="1"/>
</dbReference>
<dbReference type="HOGENOM" id="CLU_008053_1_0_1"/>
<dbReference type="PROSITE" id="PS50035">
    <property type="entry name" value="PLD"/>
    <property type="match status" value="1"/>
</dbReference>
<proteinExistence type="predicted"/>
<dbReference type="InParanoid" id="Q5K8J4"/>
<dbReference type="GeneID" id="3254929"/>
<feature type="domain" description="PLD phosphodiesterase" evidence="2">
    <location>
        <begin position="306"/>
        <end position="333"/>
    </location>
</feature>
<dbReference type="RefSeq" id="XP_024513859.1">
    <property type="nucleotide sequence ID" value="XM_024658189.1"/>
</dbReference>
<dbReference type="VEuPathDB" id="FungiDB:CNL05460"/>
<reference evidence="3 4" key="1">
    <citation type="journal article" date="2005" name="Science">
        <title>The genome of the basidiomycetous yeast and human pathogen Cryptococcus neoformans.</title>
        <authorList>
            <person name="Loftus B.J."/>
            <person name="Fung E."/>
            <person name="Roncaglia P."/>
            <person name="Rowley D."/>
            <person name="Amedeo P."/>
            <person name="Bruno D."/>
            <person name="Vamathevan J."/>
            <person name="Miranda M."/>
            <person name="Anderson I.J."/>
            <person name="Fraser J.A."/>
            <person name="Allen J.E."/>
            <person name="Bosdet I.E."/>
            <person name="Brent M.R."/>
            <person name="Chiu R."/>
            <person name="Doering T.L."/>
            <person name="Donlin M.J."/>
            <person name="D'Souza C.A."/>
            <person name="Fox D.S."/>
            <person name="Grinberg V."/>
            <person name="Fu J."/>
            <person name="Fukushima M."/>
            <person name="Haas B.J."/>
            <person name="Huang J.C."/>
            <person name="Janbon G."/>
            <person name="Jones S.J."/>
            <person name="Koo H.L."/>
            <person name="Krzywinski M.I."/>
            <person name="Kwon-Chung J.K."/>
            <person name="Lengeler K.B."/>
            <person name="Maiti R."/>
            <person name="Marra M.A."/>
            <person name="Marra R.E."/>
            <person name="Mathewson C.A."/>
            <person name="Mitchell T.G."/>
            <person name="Pertea M."/>
            <person name="Riggs F.R."/>
            <person name="Salzberg S.L."/>
            <person name="Schein J.E."/>
            <person name="Shvartsbeyn A."/>
            <person name="Shin H."/>
            <person name="Shumway M."/>
            <person name="Specht C.A."/>
            <person name="Suh B.B."/>
            <person name="Tenney A."/>
            <person name="Utterback T.R."/>
            <person name="Wickes B.L."/>
            <person name="Wortman J.R."/>
            <person name="Wye N.H."/>
            <person name="Kronstad J.W."/>
            <person name="Lodge J.K."/>
            <person name="Heitman J."/>
            <person name="Davis R.W."/>
            <person name="Fraser C.M."/>
            <person name="Hyman R.W."/>
        </authorList>
    </citation>
    <scope>NUCLEOTIDE SEQUENCE [LARGE SCALE GENOMIC DNA]</scope>
    <source>
        <strain evidence="4">JEC21 / ATCC MYA-565</strain>
    </source>
</reference>
<name>Q5K8J4_CRYD1</name>
<feature type="region of interest" description="Disordered" evidence="1">
    <location>
        <begin position="1"/>
        <end position="81"/>
    </location>
</feature>